<evidence type="ECO:0000313" key="1">
    <source>
        <dbReference type="EMBL" id="KOM36837.1"/>
    </source>
</evidence>
<organism evidence="1 2">
    <name type="scientific">Phaseolus angularis</name>
    <name type="common">Azuki bean</name>
    <name type="synonym">Vigna angularis</name>
    <dbReference type="NCBI Taxonomy" id="3914"/>
    <lineage>
        <taxon>Eukaryota</taxon>
        <taxon>Viridiplantae</taxon>
        <taxon>Streptophyta</taxon>
        <taxon>Embryophyta</taxon>
        <taxon>Tracheophyta</taxon>
        <taxon>Spermatophyta</taxon>
        <taxon>Magnoliopsida</taxon>
        <taxon>eudicotyledons</taxon>
        <taxon>Gunneridae</taxon>
        <taxon>Pentapetalae</taxon>
        <taxon>rosids</taxon>
        <taxon>fabids</taxon>
        <taxon>Fabales</taxon>
        <taxon>Fabaceae</taxon>
        <taxon>Papilionoideae</taxon>
        <taxon>50 kb inversion clade</taxon>
        <taxon>NPAAA clade</taxon>
        <taxon>indigoferoid/millettioid clade</taxon>
        <taxon>Phaseoleae</taxon>
        <taxon>Vigna</taxon>
    </lineage>
</organism>
<accession>A0A0L9U2C9</accession>
<dbReference type="AlphaFoldDB" id="A0A0L9U2C9"/>
<reference evidence="2" key="1">
    <citation type="journal article" date="2015" name="Proc. Natl. Acad. Sci. U.S.A.">
        <title>Genome sequencing of adzuki bean (Vigna angularis) provides insight into high starch and low fat accumulation and domestication.</title>
        <authorList>
            <person name="Yang K."/>
            <person name="Tian Z."/>
            <person name="Chen C."/>
            <person name="Luo L."/>
            <person name="Zhao B."/>
            <person name="Wang Z."/>
            <person name="Yu L."/>
            <person name="Li Y."/>
            <person name="Sun Y."/>
            <person name="Li W."/>
            <person name="Chen Y."/>
            <person name="Li Y."/>
            <person name="Zhang Y."/>
            <person name="Ai D."/>
            <person name="Zhao J."/>
            <person name="Shang C."/>
            <person name="Ma Y."/>
            <person name="Wu B."/>
            <person name="Wang M."/>
            <person name="Gao L."/>
            <person name="Sun D."/>
            <person name="Zhang P."/>
            <person name="Guo F."/>
            <person name="Wang W."/>
            <person name="Li Y."/>
            <person name="Wang J."/>
            <person name="Varshney R.K."/>
            <person name="Wang J."/>
            <person name="Ling H.Q."/>
            <person name="Wan P."/>
        </authorList>
    </citation>
    <scope>NUCLEOTIDE SEQUENCE</scope>
    <source>
        <strain evidence="2">cv. Jingnong 6</strain>
    </source>
</reference>
<protein>
    <submittedName>
        <fullName evidence="1">Uncharacterized protein</fullName>
    </submittedName>
</protein>
<evidence type="ECO:0000313" key="2">
    <source>
        <dbReference type="Proteomes" id="UP000053144"/>
    </source>
</evidence>
<gene>
    <name evidence="1" type="ORF">LR48_Vigan03g021800</name>
</gene>
<dbReference type="Gramene" id="KOM36837">
    <property type="protein sequence ID" value="KOM36837"/>
    <property type="gene ID" value="LR48_Vigan03g021800"/>
</dbReference>
<name>A0A0L9U2C9_PHAAN</name>
<dbReference type="Proteomes" id="UP000053144">
    <property type="component" value="Chromosome 3"/>
</dbReference>
<proteinExistence type="predicted"/>
<sequence length="85" mass="9323">MDELEGMVKLAGTIGMNMIIRMDGLVGMEGMDQVGLYGQTDGMFRLDRLRDGHVDRLTRDGQACRFGQDGLDGRVDGMEGLTNLV</sequence>
<dbReference type="EMBL" id="CM003373">
    <property type="protein sequence ID" value="KOM36837.1"/>
    <property type="molecule type" value="Genomic_DNA"/>
</dbReference>